<dbReference type="EMBL" id="FOCQ01000009">
    <property type="protein sequence ID" value="SEN36649.1"/>
    <property type="molecule type" value="Genomic_DNA"/>
</dbReference>
<evidence type="ECO:0000313" key="3">
    <source>
        <dbReference type="Proteomes" id="UP000199695"/>
    </source>
</evidence>
<dbReference type="Proteomes" id="UP000199695">
    <property type="component" value="Unassembled WGS sequence"/>
</dbReference>
<reference evidence="2 3" key="1">
    <citation type="submission" date="2016-10" db="EMBL/GenBank/DDBJ databases">
        <authorList>
            <person name="de Groot N.N."/>
        </authorList>
    </citation>
    <scope>NUCLEOTIDE SEQUENCE [LARGE SCALE GENOMIC DNA]</scope>
    <source>
        <strain evidence="2 3">DSM 46701</strain>
    </source>
</reference>
<name>A0A1H8FYB9_9BACL</name>
<organism evidence="2 3">
    <name type="scientific">Lihuaxuella thermophila</name>
    <dbReference type="NCBI Taxonomy" id="1173111"/>
    <lineage>
        <taxon>Bacteria</taxon>
        <taxon>Bacillati</taxon>
        <taxon>Bacillota</taxon>
        <taxon>Bacilli</taxon>
        <taxon>Bacillales</taxon>
        <taxon>Thermoactinomycetaceae</taxon>
        <taxon>Lihuaxuella</taxon>
    </lineage>
</organism>
<feature type="compositionally biased region" description="Basic and acidic residues" evidence="1">
    <location>
        <begin position="9"/>
        <end position="19"/>
    </location>
</feature>
<dbReference type="AlphaFoldDB" id="A0A1H8FYB9"/>
<evidence type="ECO:0000313" key="2">
    <source>
        <dbReference type="EMBL" id="SEN36649.1"/>
    </source>
</evidence>
<keyword evidence="3" id="KW-1185">Reference proteome</keyword>
<protein>
    <submittedName>
        <fullName evidence="2">Uncharacterized protein</fullName>
    </submittedName>
</protein>
<gene>
    <name evidence="2" type="ORF">SAMN05444955_109143</name>
</gene>
<sequence length="50" mass="5569">MLRMLAQNQREDEDKRCDSIKIPSGQGLLMGRAVAKVEGQPHTEMEAKAT</sequence>
<accession>A0A1H8FYB9</accession>
<feature type="region of interest" description="Disordered" evidence="1">
    <location>
        <begin position="1"/>
        <end position="23"/>
    </location>
</feature>
<dbReference type="RefSeq" id="WP_170839906.1">
    <property type="nucleotide sequence ID" value="NZ_FOCQ01000009.1"/>
</dbReference>
<proteinExistence type="predicted"/>
<dbReference type="STRING" id="1173111.SAMN05444955_109143"/>
<evidence type="ECO:0000256" key="1">
    <source>
        <dbReference type="SAM" id="MobiDB-lite"/>
    </source>
</evidence>